<evidence type="ECO:0000256" key="2">
    <source>
        <dbReference type="PROSITE-ProRule" id="PRU00267"/>
    </source>
</evidence>
<dbReference type="HOGENOM" id="CLU_1316634_0_0_1"/>
<dbReference type="PANTHER" id="PTHR48112:SF20">
    <property type="entry name" value="HIGH MOBILITY GROUP PROTEIN D-RELATED"/>
    <property type="match status" value="1"/>
</dbReference>
<dbReference type="eggNOG" id="KOG0381">
    <property type="taxonomic scope" value="Eukaryota"/>
</dbReference>
<organism evidence="4 5">
    <name type="scientific">Drosophila ananassae</name>
    <name type="common">Fruit fly</name>
    <dbReference type="NCBI Taxonomy" id="7217"/>
    <lineage>
        <taxon>Eukaryota</taxon>
        <taxon>Metazoa</taxon>
        <taxon>Ecdysozoa</taxon>
        <taxon>Arthropoda</taxon>
        <taxon>Hexapoda</taxon>
        <taxon>Insecta</taxon>
        <taxon>Pterygota</taxon>
        <taxon>Neoptera</taxon>
        <taxon>Endopterygota</taxon>
        <taxon>Diptera</taxon>
        <taxon>Brachycera</taxon>
        <taxon>Muscomorpha</taxon>
        <taxon>Ephydroidea</taxon>
        <taxon>Drosophilidae</taxon>
        <taxon>Drosophila</taxon>
        <taxon>Sophophora</taxon>
    </lineage>
</organism>
<proteinExistence type="predicted"/>
<gene>
    <name evidence="4" type="primary">Dana\GF18856</name>
    <name evidence="4" type="synonym">dana_GLEANR_20112</name>
    <name evidence="4" type="ORF">GF18856</name>
</gene>
<dbReference type="AlphaFoldDB" id="B3LZZ3"/>
<dbReference type="GeneID" id="6501621"/>
<evidence type="ECO:0000259" key="3">
    <source>
        <dbReference type="PROSITE" id="PS50118"/>
    </source>
</evidence>
<reference evidence="4 5" key="1">
    <citation type="journal article" date="2007" name="Nature">
        <title>Evolution of genes and genomes on the Drosophila phylogeny.</title>
        <authorList>
            <consortium name="Drosophila 12 Genomes Consortium"/>
            <person name="Clark A.G."/>
            <person name="Eisen M.B."/>
            <person name="Smith D.R."/>
            <person name="Bergman C.M."/>
            <person name="Oliver B."/>
            <person name="Markow T.A."/>
            <person name="Kaufman T.C."/>
            <person name="Kellis M."/>
            <person name="Gelbart W."/>
            <person name="Iyer V.N."/>
            <person name="Pollard D.A."/>
            <person name="Sackton T.B."/>
            <person name="Larracuente A.M."/>
            <person name="Singh N.D."/>
            <person name="Abad J.P."/>
            <person name="Abt D.N."/>
            <person name="Adryan B."/>
            <person name="Aguade M."/>
            <person name="Akashi H."/>
            <person name="Anderson W.W."/>
            <person name="Aquadro C.F."/>
            <person name="Ardell D.H."/>
            <person name="Arguello R."/>
            <person name="Artieri C.G."/>
            <person name="Barbash D.A."/>
            <person name="Barker D."/>
            <person name="Barsanti P."/>
            <person name="Batterham P."/>
            <person name="Batzoglou S."/>
            <person name="Begun D."/>
            <person name="Bhutkar A."/>
            <person name="Blanco E."/>
            <person name="Bosak S.A."/>
            <person name="Bradley R.K."/>
            <person name="Brand A.D."/>
            <person name="Brent M.R."/>
            <person name="Brooks A.N."/>
            <person name="Brown R.H."/>
            <person name="Butlin R.K."/>
            <person name="Caggese C."/>
            <person name="Calvi B.R."/>
            <person name="Bernardo de Carvalho A."/>
            <person name="Caspi A."/>
            <person name="Castrezana S."/>
            <person name="Celniker S.E."/>
            <person name="Chang J.L."/>
            <person name="Chapple C."/>
            <person name="Chatterji S."/>
            <person name="Chinwalla A."/>
            <person name="Civetta A."/>
            <person name="Clifton S.W."/>
            <person name="Comeron J.M."/>
            <person name="Costello J.C."/>
            <person name="Coyne J.A."/>
            <person name="Daub J."/>
            <person name="David R.G."/>
            <person name="Delcher A.L."/>
            <person name="Delehaunty K."/>
            <person name="Do C.B."/>
            <person name="Ebling H."/>
            <person name="Edwards K."/>
            <person name="Eickbush T."/>
            <person name="Evans J.D."/>
            <person name="Filipski A."/>
            <person name="Findeiss S."/>
            <person name="Freyhult E."/>
            <person name="Fulton L."/>
            <person name="Fulton R."/>
            <person name="Garcia A.C."/>
            <person name="Gardiner A."/>
            <person name="Garfield D.A."/>
            <person name="Garvin B.E."/>
            <person name="Gibson G."/>
            <person name="Gilbert D."/>
            <person name="Gnerre S."/>
            <person name="Godfrey J."/>
            <person name="Good R."/>
            <person name="Gotea V."/>
            <person name="Gravely B."/>
            <person name="Greenberg A.J."/>
            <person name="Griffiths-Jones S."/>
            <person name="Gross S."/>
            <person name="Guigo R."/>
            <person name="Gustafson E.A."/>
            <person name="Haerty W."/>
            <person name="Hahn M.W."/>
            <person name="Halligan D.L."/>
            <person name="Halpern A.L."/>
            <person name="Halter G.M."/>
            <person name="Han M.V."/>
            <person name="Heger A."/>
            <person name="Hillier L."/>
            <person name="Hinrichs A.S."/>
            <person name="Holmes I."/>
            <person name="Hoskins R.A."/>
            <person name="Hubisz M.J."/>
            <person name="Hultmark D."/>
            <person name="Huntley M.A."/>
            <person name="Jaffe D.B."/>
            <person name="Jagadeeshan S."/>
            <person name="Jeck W.R."/>
            <person name="Johnson J."/>
            <person name="Jones C.D."/>
            <person name="Jordan W.C."/>
            <person name="Karpen G.H."/>
            <person name="Kataoka E."/>
            <person name="Keightley P.D."/>
            <person name="Kheradpour P."/>
            <person name="Kirkness E.F."/>
            <person name="Koerich L.B."/>
            <person name="Kristiansen K."/>
            <person name="Kudrna D."/>
            <person name="Kulathinal R.J."/>
            <person name="Kumar S."/>
            <person name="Kwok R."/>
            <person name="Lander E."/>
            <person name="Langley C.H."/>
            <person name="Lapoint R."/>
            <person name="Lazzaro B.P."/>
            <person name="Lee S.J."/>
            <person name="Levesque L."/>
            <person name="Li R."/>
            <person name="Lin C.F."/>
            <person name="Lin M.F."/>
            <person name="Lindblad-Toh K."/>
            <person name="Llopart A."/>
            <person name="Long M."/>
            <person name="Low L."/>
            <person name="Lozovsky E."/>
            <person name="Lu J."/>
            <person name="Luo M."/>
            <person name="Machado C.A."/>
            <person name="Makalowski W."/>
            <person name="Marzo M."/>
            <person name="Matsuda M."/>
            <person name="Matzkin L."/>
            <person name="McAllister B."/>
            <person name="McBride C.S."/>
            <person name="McKernan B."/>
            <person name="McKernan K."/>
            <person name="Mendez-Lago M."/>
            <person name="Minx P."/>
            <person name="Mollenhauer M.U."/>
            <person name="Montooth K."/>
            <person name="Mount S.M."/>
            <person name="Mu X."/>
            <person name="Myers E."/>
            <person name="Negre B."/>
            <person name="Newfeld S."/>
            <person name="Nielsen R."/>
            <person name="Noor M.A."/>
            <person name="O'Grady P."/>
            <person name="Pachter L."/>
            <person name="Papaceit M."/>
            <person name="Parisi M.J."/>
            <person name="Parisi M."/>
            <person name="Parts L."/>
            <person name="Pedersen J.S."/>
            <person name="Pesole G."/>
            <person name="Phillippy A.M."/>
            <person name="Ponting C.P."/>
            <person name="Pop M."/>
            <person name="Porcelli D."/>
            <person name="Powell J.R."/>
            <person name="Prohaska S."/>
            <person name="Pruitt K."/>
            <person name="Puig M."/>
            <person name="Quesneville H."/>
            <person name="Ram K.R."/>
            <person name="Rand D."/>
            <person name="Rasmussen M.D."/>
            <person name="Reed L.K."/>
            <person name="Reenan R."/>
            <person name="Reily A."/>
            <person name="Remington K.A."/>
            <person name="Rieger T.T."/>
            <person name="Ritchie M.G."/>
            <person name="Robin C."/>
            <person name="Rogers Y.H."/>
            <person name="Rohde C."/>
            <person name="Rozas J."/>
            <person name="Rubenfield M.J."/>
            <person name="Ruiz A."/>
            <person name="Russo S."/>
            <person name="Salzberg S.L."/>
            <person name="Sanchez-Gracia A."/>
            <person name="Saranga D.J."/>
            <person name="Sato H."/>
            <person name="Schaeffer S.W."/>
            <person name="Schatz M.C."/>
            <person name="Schlenke T."/>
            <person name="Schwartz R."/>
            <person name="Segarra C."/>
            <person name="Singh R.S."/>
            <person name="Sirot L."/>
            <person name="Sirota M."/>
            <person name="Sisneros N.B."/>
            <person name="Smith C.D."/>
            <person name="Smith T.F."/>
            <person name="Spieth J."/>
            <person name="Stage D.E."/>
            <person name="Stark A."/>
            <person name="Stephan W."/>
            <person name="Strausberg R.L."/>
            <person name="Strempel S."/>
            <person name="Sturgill D."/>
            <person name="Sutton G."/>
            <person name="Sutton G.G."/>
            <person name="Tao W."/>
            <person name="Teichmann S."/>
            <person name="Tobari Y.N."/>
            <person name="Tomimura Y."/>
            <person name="Tsolas J.M."/>
            <person name="Valente V.L."/>
            <person name="Venter E."/>
            <person name="Venter J.C."/>
            <person name="Vicario S."/>
            <person name="Vieira F.G."/>
            <person name="Vilella A.J."/>
            <person name="Villasante A."/>
            <person name="Walenz B."/>
            <person name="Wang J."/>
            <person name="Wasserman M."/>
            <person name="Watts T."/>
            <person name="Wilson D."/>
            <person name="Wilson R.K."/>
            <person name="Wing R.A."/>
            <person name="Wolfner M.F."/>
            <person name="Wong A."/>
            <person name="Wong G.K."/>
            <person name="Wu C.I."/>
            <person name="Wu G."/>
            <person name="Yamamoto D."/>
            <person name="Yang H.P."/>
            <person name="Yang S.P."/>
            <person name="Yorke J.A."/>
            <person name="Yoshida K."/>
            <person name="Zdobnov E."/>
            <person name="Zhang P."/>
            <person name="Zhang Y."/>
            <person name="Zimin A.V."/>
            <person name="Baldwin J."/>
            <person name="Abdouelleil A."/>
            <person name="Abdulkadir J."/>
            <person name="Abebe A."/>
            <person name="Abera B."/>
            <person name="Abreu J."/>
            <person name="Acer S.C."/>
            <person name="Aftuck L."/>
            <person name="Alexander A."/>
            <person name="An P."/>
            <person name="Anderson E."/>
            <person name="Anderson S."/>
            <person name="Arachi H."/>
            <person name="Azer M."/>
            <person name="Bachantsang P."/>
            <person name="Barry A."/>
            <person name="Bayul T."/>
            <person name="Berlin A."/>
            <person name="Bessette D."/>
            <person name="Bloom T."/>
            <person name="Blye J."/>
            <person name="Boguslavskiy L."/>
            <person name="Bonnet C."/>
            <person name="Boukhgalter B."/>
            <person name="Bourzgui I."/>
            <person name="Brown A."/>
            <person name="Cahill P."/>
            <person name="Channer S."/>
            <person name="Cheshatsang Y."/>
            <person name="Chuda L."/>
            <person name="Citroen M."/>
            <person name="Collymore A."/>
            <person name="Cooke P."/>
            <person name="Costello M."/>
            <person name="D'Aco K."/>
            <person name="Daza R."/>
            <person name="De Haan G."/>
            <person name="DeGray S."/>
            <person name="DeMaso C."/>
            <person name="Dhargay N."/>
            <person name="Dooley K."/>
            <person name="Dooley E."/>
            <person name="Doricent M."/>
            <person name="Dorje P."/>
            <person name="Dorjee K."/>
            <person name="Dupes A."/>
            <person name="Elong R."/>
            <person name="Falk J."/>
            <person name="Farina A."/>
            <person name="Faro S."/>
            <person name="Ferguson D."/>
            <person name="Fisher S."/>
            <person name="Foley C.D."/>
            <person name="Franke A."/>
            <person name="Friedrich D."/>
            <person name="Gadbois L."/>
            <person name="Gearin G."/>
            <person name="Gearin C.R."/>
            <person name="Giannoukos G."/>
            <person name="Goode T."/>
            <person name="Graham J."/>
            <person name="Grandbois E."/>
            <person name="Grewal S."/>
            <person name="Gyaltsen K."/>
            <person name="Hafez N."/>
            <person name="Hagos B."/>
            <person name="Hall J."/>
            <person name="Henson C."/>
            <person name="Hollinger A."/>
            <person name="Honan T."/>
            <person name="Huard M.D."/>
            <person name="Hughes L."/>
            <person name="Hurhula B."/>
            <person name="Husby M.E."/>
            <person name="Kamat A."/>
            <person name="Kanga B."/>
            <person name="Kashin S."/>
            <person name="Khazanovich D."/>
            <person name="Kisner P."/>
            <person name="Lance K."/>
            <person name="Lara M."/>
            <person name="Lee W."/>
            <person name="Lennon N."/>
            <person name="Letendre F."/>
            <person name="LeVine R."/>
            <person name="Lipovsky A."/>
            <person name="Liu X."/>
            <person name="Liu J."/>
            <person name="Liu S."/>
            <person name="Lokyitsang T."/>
            <person name="Lokyitsang Y."/>
            <person name="Lubonja R."/>
            <person name="Lui A."/>
            <person name="MacDonald P."/>
            <person name="Magnisalis V."/>
            <person name="Maru K."/>
            <person name="Matthews C."/>
            <person name="McCusker W."/>
            <person name="McDonough S."/>
            <person name="Mehta T."/>
            <person name="Meldrim J."/>
            <person name="Meneus L."/>
            <person name="Mihai O."/>
            <person name="Mihalev A."/>
            <person name="Mihova T."/>
            <person name="Mittelman R."/>
            <person name="Mlenga V."/>
            <person name="Montmayeur A."/>
            <person name="Mulrain L."/>
            <person name="Navidi A."/>
            <person name="Naylor J."/>
            <person name="Negash T."/>
            <person name="Nguyen T."/>
            <person name="Nguyen N."/>
            <person name="Nicol R."/>
            <person name="Norbu C."/>
            <person name="Norbu N."/>
            <person name="Novod N."/>
            <person name="O'Neill B."/>
            <person name="Osman S."/>
            <person name="Markiewicz E."/>
            <person name="Oyono O.L."/>
            <person name="Patti C."/>
            <person name="Phunkhang P."/>
            <person name="Pierre F."/>
            <person name="Priest M."/>
            <person name="Raghuraman S."/>
            <person name="Rege F."/>
            <person name="Reyes R."/>
            <person name="Rise C."/>
            <person name="Rogov P."/>
            <person name="Ross K."/>
            <person name="Ryan E."/>
            <person name="Settipalli S."/>
            <person name="Shea T."/>
            <person name="Sherpa N."/>
            <person name="Shi L."/>
            <person name="Shih D."/>
            <person name="Sparrow T."/>
            <person name="Spaulding J."/>
            <person name="Stalker J."/>
            <person name="Stange-Thomann N."/>
            <person name="Stavropoulos S."/>
            <person name="Stone C."/>
            <person name="Strader C."/>
            <person name="Tesfaye S."/>
            <person name="Thomson T."/>
            <person name="Thoulutsang Y."/>
            <person name="Thoulutsang D."/>
            <person name="Topham K."/>
            <person name="Topping I."/>
            <person name="Tsamla T."/>
            <person name="Vassiliev H."/>
            <person name="Vo A."/>
            <person name="Wangchuk T."/>
            <person name="Wangdi T."/>
            <person name="Weiand M."/>
            <person name="Wilkinson J."/>
            <person name="Wilson A."/>
            <person name="Yadav S."/>
            <person name="Young G."/>
            <person name="Yu Q."/>
            <person name="Zembek L."/>
            <person name="Zhong D."/>
            <person name="Zimmer A."/>
            <person name="Zwirko Z."/>
            <person name="Jaffe D.B."/>
            <person name="Alvarez P."/>
            <person name="Brockman W."/>
            <person name="Butler J."/>
            <person name="Chin C."/>
            <person name="Gnerre S."/>
            <person name="Grabherr M."/>
            <person name="Kleber M."/>
            <person name="Mauceli E."/>
            <person name="MacCallum I."/>
        </authorList>
    </citation>
    <scope>NUCLEOTIDE SEQUENCE [LARGE SCALE GENOMIC DNA]</scope>
    <source>
        <strain evidence="5">Tucson 14024-0371.13</strain>
    </source>
</reference>
<dbReference type="GO" id="GO:0003677">
    <property type="term" value="F:DNA binding"/>
    <property type="evidence" value="ECO:0007669"/>
    <property type="project" value="UniProtKB-UniRule"/>
</dbReference>
<sequence>MASPNGPPKKPMGSFMIWMSTCGRKKIKAEHPDYKVTEVASLGGKIWHQMSNEDKFVWKKKAALARSDYSSQLQLYVAKNPRLKASGAIYKRGRARPLPKVSIRRNSMSEPAIAGHSSTVIESAYCHSKEETFSSQFQVSLENNPQMKASLTFYKRERTRPQPKVSRTRYSMSEPAIAGRSSTVIENDHFHFKEETCSSSGYCSFECKF</sequence>
<dbReference type="EMBL" id="CH902617">
    <property type="protein sequence ID" value="EDV44183.1"/>
    <property type="molecule type" value="Genomic_DNA"/>
</dbReference>
<dbReference type="InParanoid" id="B3LZZ3"/>
<dbReference type="Proteomes" id="UP000007801">
    <property type="component" value="Unassembled WGS sequence"/>
</dbReference>
<keyword evidence="1 2" id="KW-0238">DNA-binding</keyword>
<dbReference type="GO" id="GO:0006357">
    <property type="term" value="P:regulation of transcription by RNA polymerase II"/>
    <property type="evidence" value="ECO:0007669"/>
    <property type="project" value="TreeGrafter"/>
</dbReference>
<dbReference type="PRINTS" id="PR00886">
    <property type="entry name" value="HIGHMOBLTY12"/>
</dbReference>
<dbReference type="InterPro" id="IPR009071">
    <property type="entry name" value="HMG_box_dom"/>
</dbReference>
<dbReference type="PANTHER" id="PTHR48112">
    <property type="entry name" value="HIGH MOBILITY GROUP PROTEIN DSP1"/>
    <property type="match status" value="1"/>
</dbReference>
<feature type="DNA-binding region" description="HMG box" evidence="2">
    <location>
        <begin position="8"/>
        <end position="77"/>
    </location>
</feature>
<dbReference type="InterPro" id="IPR036910">
    <property type="entry name" value="HMG_box_dom_sf"/>
</dbReference>
<dbReference type="SMR" id="B3LZZ3"/>
<dbReference type="GO" id="GO:0005634">
    <property type="term" value="C:nucleus"/>
    <property type="evidence" value="ECO:0007669"/>
    <property type="project" value="UniProtKB-UniRule"/>
</dbReference>
<dbReference type="InterPro" id="IPR050342">
    <property type="entry name" value="HMGB"/>
</dbReference>
<dbReference type="SMART" id="SM00398">
    <property type="entry name" value="HMG"/>
    <property type="match status" value="1"/>
</dbReference>
<evidence type="ECO:0000313" key="5">
    <source>
        <dbReference type="Proteomes" id="UP000007801"/>
    </source>
</evidence>
<evidence type="ECO:0000256" key="1">
    <source>
        <dbReference type="ARBA" id="ARBA00023125"/>
    </source>
</evidence>
<evidence type="ECO:0000313" key="4">
    <source>
        <dbReference type="EMBL" id="EDV44183.1"/>
    </source>
</evidence>
<dbReference type="SUPFAM" id="SSF47095">
    <property type="entry name" value="HMG-box"/>
    <property type="match status" value="1"/>
</dbReference>
<dbReference type="STRING" id="7217.B3LZZ3"/>
<dbReference type="PROSITE" id="PS50118">
    <property type="entry name" value="HMG_BOX_2"/>
    <property type="match status" value="1"/>
</dbReference>
<keyword evidence="5" id="KW-1185">Reference proteome</keyword>
<name>B3LZZ3_DROAN</name>
<dbReference type="Gene3D" id="1.10.30.10">
    <property type="entry name" value="High mobility group box domain"/>
    <property type="match status" value="1"/>
</dbReference>
<protein>
    <submittedName>
        <fullName evidence="4">Uncharacterized protein, isoform A</fullName>
    </submittedName>
</protein>
<accession>B3LZZ3</accession>
<dbReference type="OrthoDB" id="1919336at2759"/>
<feature type="domain" description="HMG box" evidence="3">
    <location>
        <begin position="8"/>
        <end position="77"/>
    </location>
</feature>
<keyword evidence="2" id="KW-0539">Nucleus</keyword>
<dbReference type="KEGG" id="dan:6501621"/>
<dbReference type="Pfam" id="PF00505">
    <property type="entry name" value="HMG_box"/>
    <property type="match status" value="1"/>
</dbReference>